<keyword evidence="1" id="KW-1133">Transmembrane helix</keyword>
<protein>
    <submittedName>
        <fullName evidence="3">PH domain-containing protein</fullName>
    </submittedName>
</protein>
<dbReference type="Proteomes" id="UP001139157">
    <property type="component" value="Unassembled WGS sequence"/>
</dbReference>
<dbReference type="AlphaFoldDB" id="A0A9X2EEN0"/>
<reference evidence="3" key="1">
    <citation type="submission" date="2022-06" db="EMBL/GenBank/DDBJ databases">
        <title>Novel species in genus nocardia.</title>
        <authorList>
            <person name="Li F."/>
        </authorList>
    </citation>
    <scope>NUCLEOTIDE SEQUENCE</scope>
    <source>
        <strain evidence="3">CDC141</strain>
    </source>
</reference>
<evidence type="ECO:0000313" key="3">
    <source>
        <dbReference type="EMBL" id="MCM6776746.1"/>
    </source>
</evidence>
<keyword evidence="4" id="KW-1185">Reference proteome</keyword>
<name>A0A9X2EEN0_9NOCA</name>
<dbReference type="InterPro" id="IPR019692">
    <property type="entry name" value="CFP-6_PH"/>
</dbReference>
<evidence type="ECO:0000259" key="2">
    <source>
        <dbReference type="Pfam" id="PF10756"/>
    </source>
</evidence>
<keyword evidence="1" id="KW-0812">Transmembrane</keyword>
<organism evidence="3 4">
    <name type="scientific">Nocardia pulmonis</name>
    <dbReference type="NCBI Taxonomy" id="2951408"/>
    <lineage>
        <taxon>Bacteria</taxon>
        <taxon>Bacillati</taxon>
        <taxon>Actinomycetota</taxon>
        <taxon>Actinomycetes</taxon>
        <taxon>Mycobacteriales</taxon>
        <taxon>Nocardiaceae</taxon>
        <taxon>Nocardia</taxon>
    </lineage>
</organism>
<evidence type="ECO:0000313" key="4">
    <source>
        <dbReference type="Proteomes" id="UP001139157"/>
    </source>
</evidence>
<dbReference type="Pfam" id="PF10756">
    <property type="entry name" value="bPH_6"/>
    <property type="match status" value="1"/>
</dbReference>
<evidence type="ECO:0000256" key="1">
    <source>
        <dbReference type="SAM" id="Phobius"/>
    </source>
</evidence>
<dbReference type="EMBL" id="JAMRXG010000011">
    <property type="protein sequence ID" value="MCM6776746.1"/>
    <property type="molecule type" value="Genomic_DNA"/>
</dbReference>
<accession>A0A9X2EEN0</accession>
<sequence>MPVVRIWKREPQRAEGAAAAPEWDLIIRPRRSVRTARIVAAVIAIAFTAAGIATPHTSTGVNLRVADQIAIVCFGLLLAGAVLLLTRPRVRVGPGGVSIRNILGDSDFRWPDIRGVSIPDKKAWARLELVGDEYVPMLAIRVNDGEHAARAMDRFRALGAKYTGAQAN</sequence>
<feature type="domain" description="Low molecular weight protein antigen 6 PH" evidence="2">
    <location>
        <begin position="87"/>
        <end position="156"/>
    </location>
</feature>
<feature type="transmembrane region" description="Helical" evidence="1">
    <location>
        <begin position="35"/>
        <end position="53"/>
    </location>
</feature>
<gene>
    <name evidence="3" type="ORF">NDR86_24975</name>
</gene>
<dbReference type="RefSeq" id="WP_251915084.1">
    <property type="nucleotide sequence ID" value="NZ_JAMRXG010000011.1"/>
</dbReference>
<proteinExistence type="predicted"/>
<feature type="transmembrane region" description="Helical" evidence="1">
    <location>
        <begin position="65"/>
        <end position="85"/>
    </location>
</feature>
<comment type="caution">
    <text evidence="3">The sequence shown here is derived from an EMBL/GenBank/DDBJ whole genome shotgun (WGS) entry which is preliminary data.</text>
</comment>
<keyword evidence="1" id="KW-0472">Membrane</keyword>